<evidence type="ECO:0000313" key="2">
    <source>
        <dbReference type="Proteomes" id="UP000596857"/>
    </source>
</evidence>
<sequence length="75" mass="8535">MALSYGKSLMQPIRLSRGLTQKQLSDRILEKTGLKISVSMISLCETNVRHMSALQLRAVAIALKTTEKKLYEWKK</sequence>
<dbReference type="RefSeq" id="WP_171718231.1">
    <property type="nucleotide sequence ID" value="NZ_WHOB01000051.1"/>
</dbReference>
<dbReference type="InterPro" id="IPR010982">
    <property type="entry name" value="Lambda_DNA-bd_dom_sf"/>
</dbReference>
<evidence type="ECO:0008006" key="3">
    <source>
        <dbReference type="Google" id="ProtNLM"/>
    </source>
</evidence>
<dbReference type="Gene3D" id="1.10.260.40">
    <property type="entry name" value="lambda repressor-like DNA-binding domains"/>
    <property type="match status" value="1"/>
</dbReference>
<name>A0ABX1YIA7_9BACL</name>
<keyword evidence="2" id="KW-1185">Reference proteome</keyword>
<gene>
    <name evidence="1" type="ORF">GC101_17175</name>
</gene>
<reference evidence="1 2" key="1">
    <citation type="submission" date="2019-10" db="EMBL/GenBank/DDBJ databases">
        <title>Description of Paenibacillus terricola sp. nov.</title>
        <authorList>
            <person name="Carlier A."/>
            <person name="Qi S."/>
        </authorList>
    </citation>
    <scope>NUCLEOTIDE SEQUENCE [LARGE SCALE GENOMIC DNA]</scope>
    <source>
        <strain evidence="1 2">LMG 31459</strain>
    </source>
</reference>
<dbReference type="Proteomes" id="UP000596857">
    <property type="component" value="Unassembled WGS sequence"/>
</dbReference>
<organism evidence="1 2">
    <name type="scientific">Paenibacillus phytohabitans</name>
    <dbReference type="NCBI Taxonomy" id="2654978"/>
    <lineage>
        <taxon>Bacteria</taxon>
        <taxon>Bacillati</taxon>
        <taxon>Bacillota</taxon>
        <taxon>Bacilli</taxon>
        <taxon>Bacillales</taxon>
        <taxon>Paenibacillaceae</taxon>
        <taxon>Paenibacillus</taxon>
    </lineage>
</organism>
<accession>A0ABX1YIA7</accession>
<protein>
    <recommendedName>
        <fullName evidence="3">HTH cro/C1-type domain-containing protein</fullName>
    </recommendedName>
</protein>
<comment type="caution">
    <text evidence="1">The sequence shown here is derived from an EMBL/GenBank/DDBJ whole genome shotgun (WGS) entry which is preliminary data.</text>
</comment>
<dbReference type="InterPro" id="IPR001387">
    <property type="entry name" value="Cro/C1-type_HTH"/>
</dbReference>
<dbReference type="CDD" id="cd00093">
    <property type="entry name" value="HTH_XRE"/>
    <property type="match status" value="1"/>
</dbReference>
<proteinExistence type="predicted"/>
<dbReference type="SUPFAM" id="SSF47413">
    <property type="entry name" value="lambda repressor-like DNA-binding domains"/>
    <property type="match status" value="1"/>
</dbReference>
<dbReference type="EMBL" id="WHOB01000051">
    <property type="protein sequence ID" value="NOU80598.1"/>
    <property type="molecule type" value="Genomic_DNA"/>
</dbReference>
<evidence type="ECO:0000313" key="1">
    <source>
        <dbReference type="EMBL" id="NOU80598.1"/>
    </source>
</evidence>